<evidence type="ECO:0000256" key="3">
    <source>
        <dbReference type="SAM" id="MobiDB-lite"/>
    </source>
</evidence>
<evidence type="ECO:0000313" key="11">
    <source>
        <dbReference type="Proteomes" id="UP000293652"/>
    </source>
</evidence>
<evidence type="ECO:0000313" key="7">
    <source>
        <dbReference type="EMBL" id="TAX67495.1"/>
    </source>
</evidence>
<name>A0A1B1CP11_RHILE</name>
<proteinExistence type="inferred from homology"/>
<feature type="region of interest" description="Disordered" evidence="3">
    <location>
        <begin position="1"/>
        <end position="22"/>
    </location>
</feature>
<evidence type="ECO:0000313" key="5">
    <source>
        <dbReference type="EMBL" id="API56929.1"/>
    </source>
</evidence>
<reference evidence="10 11" key="3">
    <citation type="submission" date="2019-02" db="EMBL/GenBank/DDBJ databases">
        <title>The genomic architecture of introgression among sibling species of bacteria.</title>
        <authorList>
            <person name="Cavassim M.I.A."/>
            <person name="Moeskjaer S."/>
            <person name="Moslemi C."/>
            <person name="Fields B."/>
            <person name="Bachmann A."/>
            <person name="Vilhjalmsson B."/>
            <person name="Schierup M.H."/>
            <person name="Young J.P.W."/>
            <person name="Andersen S.U."/>
        </authorList>
    </citation>
    <scope>NUCLEOTIDE SEQUENCE [LARGE SCALE GENOMIC DNA]</scope>
    <source>
        <strain evidence="7 11">SM145A</strain>
        <strain evidence="6 10">SM151B</strain>
        <plasmid evidence="7">pSM145A_Rh03</plasmid>
        <plasmid evidence="6">pSM151B_Rh03</plasmid>
    </source>
</reference>
<dbReference type="Proteomes" id="UP000183050">
    <property type="component" value="Plasmid unnamed4"/>
</dbReference>
<evidence type="ECO:0000313" key="6">
    <source>
        <dbReference type="EMBL" id="TAW14234.1"/>
    </source>
</evidence>
<dbReference type="SUPFAM" id="SSF143120">
    <property type="entry name" value="YefM-like"/>
    <property type="match status" value="1"/>
</dbReference>
<evidence type="ECO:0000256" key="1">
    <source>
        <dbReference type="ARBA" id="ARBA00009981"/>
    </source>
</evidence>
<dbReference type="GeneID" id="303218985"/>
<organism evidence="4 8">
    <name type="scientific">Rhizobium leguminosarum</name>
    <dbReference type="NCBI Taxonomy" id="384"/>
    <lineage>
        <taxon>Bacteria</taxon>
        <taxon>Pseudomonadati</taxon>
        <taxon>Pseudomonadota</taxon>
        <taxon>Alphaproteobacteria</taxon>
        <taxon>Hyphomicrobiales</taxon>
        <taxon>Rhizobiaceae</taxon>
        <taxon>Rhizobium/Agrobacterium group</taxon>
        <taxon>Rhizobium</taxon>
    </lineage>
</organism>
<geneLocation type="plasmid" evidence="6">
    <name>pSM151B_Rh03</name>
</geneLocation>
<dbReference type="NCBIfam" id="TIGR01552">
    <property type="entry name" value="phd_fam"/>
    <property type="match status" value="1"/>
</dbReference>
<dbReference type="RefSeq" id="WP_033184308.1">
    <property type="nucleotide sequence ID" value="NZ_CP016291.1"/>
</dbReference>
<dbReference type="Proteomes" id="UP000293652">
    <property type="component" value="Unassembled WGS sequence"/>
</dbReference>
<dbReference type="EMBL" id="SIPS01000004">
    <property type="protein sequence ID" value="TAW14234.1"/>
    <property type="molecule type" value="Genomic_DNA"/>
</dbReference>
<comment type="similarity">
    <text evidence="1 2">Belongs to the phD/YefM antitoxin family.</text>
</comment>
<dbReference type="Proteomes" id="UP000092691">
    <property type="component" value="Plasmid unnamed6"/>
</dbReference>
<sequence length="84" mass="9270">MTITTLSSRELNHDVSNAKKAARKGPVIITDRGKPSHVLLTYEEFQRLSGRSQSLVDGLSMPGLSEINFMPSRVEIKTRGVDLS</sequence>
<dbReference type="EMBL" id="CP018232">
    <property type="protein sequence ID" value="API56929.1"/>
    <property type="molecule type" value="Genomic_DNA"/>
</dbReference>
<dbReference type="InterPro" id="IPR006442">
    <property type="entry name" value="Antitoxin_Phd/YefM"/>
</dbReference>
<geneLocation type="plasmid" evidence="4 8">
    <name>unnamed6</name>
</geneLocation>
<protein>
    <recommendedName>
        <fullName evidence="2">Antitoxin</fullName>
    </recommendedName>
</protein>
<dbReference type="Gene3D" id="3.40.1620.10">
    <property type="entry name" value="YefM-like domain"/>
    <property type="match status" value="1"/>
</dbReference>
<reference evidence="4 8" key="1">
    <citation type="submission" date="2016-06" db="EMBL/GenBank/DDBJ databases">
        <title>Microsymbionts genomes from the relict species Vavilovia formosa.</title>
        <authorList>
            <person name="Chirak E."/>
            <person name="Kimeklis A."/>
            <person name="Andronov E."/>
        </authorList>
    </citation>
    <scope>NUCLEOTIDE SEQUENCE [LARGE SCALE GENOMIC DNA]</scope>
    <source>
        <strain evidence="4 8">Vaf10</strain>
        <plasmid evidence="8">Plasmid unnamed6</plasmid>
        <plasmid evidence="4">unnamed6</plasmid>
    </source>
</reference>
<dbReference type="EMBL" id="SIPC01000004">
    <property type="protein sequence ID" value="TAX67495.1"/>
    <property type="molecule type" value="Genomic_DNA"/>
</dbReference>
<geneLocation type="plasmid" evidence="5 9">
    <name>unnamed4</name>
</geneLocation>
<keyword evidence="4" id="KW-0614">Plasmid</keyword>
<dbReference type="OrthoDB" id="72009at2"/>
<gene>
    <name evidence="4" type="ORF">BA011_37945</name>
    <name evidence="5" type="ORF">BMW22_36525</name>
    <name evidence="7" type="ORF">ELI03_30115</name>
    <name evidence="6" type="ORF">ELI19_31465</name>
</gene>
<evidence type="ECO:0000313" key="4">
    <source>
        <dbReference type="EMBL" id="ANP91399.1"/>
    </source>
</evidence>
<dbReference type="Proteomes" id="UP000292036">
    <property type="component" value="Unassembled WGS sequence"/>
</dbReference>
<reference evidence="5 9" key="2">
    <citation type="submission" date="2016-11" db="EMBL/GenBank/DDBJ databases">
        <title>Rhizobium leguminosarum bv. viciae strain Vaf12 isolated from Vavilovia formosa root nodules from Russia, Dagestan.</title>
        <authorList>
            <person name="Kimeklis A."/>
        </authorList>
    </citation>
    <scope>NUCLEOTIDE SEQUENCE [LARGE SCALE GENOMIC DNA]</scope>
    <source>
        <strain evidence="5 9">Vaf-108</strain>
        <plasmid evidence="9">Plasmid unnamed4</plasmid>
        <plasmid evidence="5">unnamed4</plasmid>
    </source>
</reference>
<comment type="function">
    <text evidence="2">Antitoxin component of a type II toxin-antitoxin (TA) system.</text>
</comment>
<evidence type="ECO:0000313" key="10">
    <source>
        <dbReference type="Proteomes" id="UP000292036"/>
    </source>
</evidence>
<evidence type="ECO:0000256" key="2">
    <source>
        <dbReference type="RuleBase" id="RU362080"/>
    </source>
</evidence>
<dbReference type="Pfam" id="PF02604">
    <property type="entry name" value="PhdYeFM_antitox"/>
    <property type="match status" value="1"/>
</dbReference>
<dbReference type="EMBL" id="CP016291">
    <property type="protein sequence ID" value="ANP91399.1"/>
    <property type="molecule type" value="Genomic_DNA"/>
</dbReference>
<geneLocation type="plasmid" evidence="7">
    <name>pSM145A_Rh03</name>
</geneLocation>
<evidence type="ECO:0000313" key="8">
    <source>
        <dbReference type="Proteomes" id="UP000092691"/>
    </source>
</evidence>
<accession>A0A1B1CP11</accession>
<evidence type="ECO:0000313" key="9">
    <source>
        <dbReference type="Proteomes" id="UP000183050"/>
    </source>
</evidence>
<dbReference type="AlphaFoldDB" id="A0A1B1CP11"/>
<dbReference type="InterPro" id="IPR036165">
    <property type="entry name" value="YefM-like_sf"/>
</dbReference>